<dbReference type="InterPro" id="IPR037523">
    <property type="entry name" value="VOC_core"/>
</dbReference>
<evidence type="ECO:0000313" key="3">
    <source>
        <dbReference type="Proteomes" id="UP000253742"/>
    </source>
</evidence>
<feature type="domain" description="VOC" evidence="1">
    <location>
        <begin position="17"/>
        <end position="154"/>
    </location>
</feature>
<dbReference type="PROSITE" id="PS51819">
    <property type="entry name" value="VOC"/>
    <property type="match status" value="1"/>
</dbReference>
<dbReference type="Gene3D" id="3.10.180.10">
    <property type="entry name" value="2,3-Dihydroxybiphenyl 1,2-Dioxygenase, domain 1"/>
    <property type="match status" value="1"/>
</dbReference>
<organism evidence="2 3">
    <name type="scientific">Streptomyces parvulus</name>
    <dbReference type="NCBI Taxonomy" id="146923"/>
    <lineage>
        <taxon>Bacteria</taxon>
        <taxon>Bacillati</taxon>
        <taxon>Actinomycetota</taxon>
        <taxon>Actinomycetes</taxon>
        <taxon>Kitasatosporales</taxon>
        <taxon>Streptomycetaceae</taxon>
        <taxon>Streptomyces</taxon>
    </lineage>
</organism>
<evidence type="ECO:0000313" key="2">
    <source>
        <dbReference type="EMBL" id="RDD83889.1"/>
    </source>
</evidence>
<dbReference type="InterPro" id="IPR029068">
    <property type="entry name" value="Glyas_Bleomycin-R_OHBP_Dase"/>
</dbReference>
<dbReference type="SUPFAM" id="SSF54593">
    <property type="entry name" value="Glyoxalase/Bleomycin resistance protein/Dihydroxybiphenyl dioxygenase"/>
    <property type="match status" value="1"/>
</dbReference>
<dbReference type="Proteomes" id="UP000253742">
    <property type="component" value="Unassembled WGS sequence"/>
</dbReference>
<protein>
    <recommendedName>
        <fullName evidence="1">VOC domain-containing protein</fullName>
    </recommendedName>
</protein>
<gene>
    <name evidence="2" type="ORF">DVZ84_38195</name>
</gene>
<reference evidence="2 3" key="1">
    <citation type="submission" date="2018-07" db="EMBL/GenBank/DDBJ databases">
        <title>Genome guided investigation of antibiotics producing actinomycetales strain isolated from a Macau mangrove ecosystem.</title>
        <authorList>
            <person name="Hu D."/>
        </authorList>
    </citation>
    <scope>NUCLEOTIDE SEQUENCE [LARGE SCALE GENOMIC DNA]</scope>
    <source>
        <strain evidence="2 3">2297</strain>
    </source>
</reference>
<evidence type="ECO:0000259" key="1">
    <source>
        <dbReference type="PROSITE" id="PS51819"/>
    </source>
</evidence>
<proteinExistence type="predicted"/>
<dbReference type="EMBL" id="QQBH01000062">
    <property type="protein sequence ID" value="RDD83889.1"/>
    <property type="molecule type" value="Genomic_DNA"/>
</dbReference>
<comment type="caution">
    <text evidence="2">The sequence shown here is derived from an EMBL/GenBank/DDBJ whole genome shotgun (WGS) entry which is preliminary data.</text>
</comment>
<accession>A0A369V010</accession>
<dbReference type="AlphaFoldDB" id="A0A369V010"/>
<name>A0A369V010_9ACTN</name>
<dbReference type="OrthoDB" id="4578369at2"/>
<sequence>MKLLNNRRITMPISLPALHHVGIVVADAQAAALDHERRWGVAAGPIVDLSFSQALLSGIPSDVSARYRFIDTGASQIELIEPTSQPSPYDELLSIGGGVHHLAYFVDRIDTYLDHLRELGEEVEVTFDASVADGTRFVYVKGLPHEPAVELIETRAAG</sequence>
<dbReference type="Pfam" id="PF13669">
    <property type="entry name" value="Glyoxalase_4"/>
    <property type="match status" value="1"/>
</dbReference>